<gene>
    <name evidence="3" type="primary">mshD</name>
    <name evidence="3" type="ORF">AWC38_SpisGene1174</name>
</gene>
<dbReference type="AlphaFoldDB" id="A0A2B4SZP7"/>
<dbReference type="Gene3D" id="3.40.630.30">
    <property type="match status" value="1"/>
</dbReference>
<reference evidence="4" key="1">
    <citation type="journal article" date="2017" name="bioRxiv">
        <title>Comparative analysis of the genomes of Stylophora pistillata and Acropora digitifera provides evidence for extensive differences between species of corals.</title>
        <authorList>
            <person name="Voolstra C.R."/>
            <person name="Li Y."/>
            <person name="Liew Y.J."/>
            <person name="Baumgarten S."/>
            <person name="Zoccola D."/>
            <person name="Flot J.-F."/>
            <person name="Tambutte S."/>
            <person name="Allemand D."/>
            <person name="Aranda M."/>
        </authorList>
    </citation>
    <scope>NUCLEOTIDE SEQUENCE [LARGE SCALE GENOMIC DNA]</scope>
</reference>
<dbReference type="Pfam" id="PF00583">
    <property type="entry name" value="Acetyltransf_1"/>
    <property type="match status" value="1"/>
</dbReference>
<sequence>MQDSVQNGDEHRWIEIVKEAFGDYMSDWSAEKFVERYASSPLFKEDGFFFIRHKERYVATAFAWQEKTNSSEGRLHWLAVLPEYHRRGLGRTLALHVLYYHKDHGKQSVCLKTEIYRHSAIKLYKDIGFVCVAKGT</sequence>
<dbReference type="OrthoDB" id="41532at2759"/>
<name>A0A2B4SZP7_STYPI</name>
<protein>
    <submittedName>
        <fullName evidence="3">Mycothiol acetyltransferase</fullName>
    </submittedName>
</protein>
<proteinExistence type="predicted"/>
<dbReference type="SUPFAM" id="SSF55729">
    <property type="entry name" value="Acyl-CoA N-acyltransferases (Nat)"/>
    <property type="match status" value="1"/>
</dbReference>
<dbReference type="CDD" id="cd04301">
    <property type="entry name" value="NAT_SF"/>
    <property type="match status" value="1"/>
</dbReference>
<organism evidence="3 4">
    <name type="scientific">Stylophora pistillata</name>
    <name type="common">Smooth cauliflower coral</name>
    <dbReference type="NCBI Taxonomy" id="50429"/>
    <lineage>
        <taxon>Eukaryota</taxon>
        <taxon>Metazoa</taxon>
        <taxon>Cnidaria</taxon>
        <taxon>Anthozoa</taxon>
        <taxon>Hexacorallia</taxon>
        <taxon>Scleractinia</taxon>
        <taxon>Astrocoeniina</taxon>
        <taxon>Pocilloporidae</taxon>
        <taxon>Stylophora</taxon>
    </lineage>
</organism>
<keyword evidence="4" id="KW-1185">Reference proteome</keyword>
<feature type="domain" description="N-acetyltransferase" evidence="2">
    <location>
        <begin position="1"/>
        <end position="136"/>
    </location>
</feature>
<dbReference type="EMBL" id="LSMT01000007">
    <property type="protein sequence ID" value="PFX33907.1"/>
    <property type="molecule type" value="Genomic_DNA"/>
</dbReference>
<dbReference type="InterPro" id="IPR016181">
    <property type="entry name" value="Acyl_CoA_acyltransferase"/>
</dbReference>
<dbReference type="PANTHER" id="PTHR13947">
    <property type="entry name" value="GNAT FAMILY N-ACETYLTRANSFERASE"/>
    <property type="match status" value="1"/>
</dbReference>
<dbReference type="GO" id="GO:0008080">
    <property type="term" value="F:N-acetyltransferase activity"/>
    <property type="evidence" value="ECO:0007669"/>
    <property type="project" value="InterPro"/>
</dbReference>
<evidence type="ECO:0000259" key="2">
    <source>
        <dbReference type="PROSITE" id="PS51186"/>
    </source>
</evidence>
<dbReference type="InterPro" id="IPR000182">
    <property type="entry name" value="GNAT_dom"/>
</dbReference>
<comment type="caution">
    <text evidence="3">The sequence shown here is derived from an EMBL/GenBank/DDBJ whole genome shotgun (WGS) entry which is preliminary data.</text>
</comment>
<accession>A0A2B4SZP7</accession>
<dbReference type="PROSITE" id="PS51186">
    <property type="entry name" value="GNAT"/>
    <property type="match status" value="1"/>
</dbReference>
<evidence type="ECO:0000256" key="1">
    <source>
        <dbReference type="ARBA" id="ARBA00022679"/>
    </source>
</evidence>
<keyword evidence="1 3" id="KW-0808">Transferase</keyword>
<evidence type="ECO:0000313" key="4">
    <source>
        <dbReference type="Proteomes" id="UP000225706"/>
    </source>
</evidence>
<dbReference type="Proteomes" id="UP000225706">
    <property type="component" value="Unassembled WGS sequence"/>
</dbReference>
<dbReference type="InterPro" id="IPR050769">
    <property type="entry name" value="NAT_camello-type"/>
</dbReference>
<dbReference type="PANTHER" id="PTHR13947:SF37">
    <property type="entry name" value="LD18367P"/>
    <property type="match status" value="1"/>
</dbReference>
<evidence type="ECO:0000313" key="3">
    <source>
        <dbReference type="EMBL" id="PFX33907.1"/>
    </source>
</evidence>